<feature type="compositionally biased region" description="Basic and acidic residues" evidence="1">
    <location>
        <begin position="1"/>
        <end position="15"/>
    </location>
</feature>
<name>A0A834JYD3_VESPE</name>
<dbReference type="EMBL" id="JACSDY010000020">
    <property type="protein sequence ID" value="KAF7396808.1"/>
    <property type="molecule type" value="Genomic_DNA"/>
</dbReference>
<keyword evidence="3" id="KW-1185">Reference proteome</keyword>
<sequence length="106" mass="12027">MPVKDDGHPLPHQDHQSCNNGSALTKEECGERSNVNDVDRVVSLFSSNNEQVALTLMALTSIDLPSNHHPMNHYSIFLFSFTFFISYHHVEFLLLNDESLPWNSSI</sequence>
<accession>A0A834JYD3</accession>
<proteinExistence type="predicted"/>
<gene>
    <name evidence="2" type="ORF">H0235_016345</name>
</gene>
<comment type="caution">
    <text evidence="2">The sequence shown here is derived from an EMBL/GenBank/DDBJ whole genome shotgun (WGS) entry which is preliminary data.</text>
</comment>
<dbReference type="Proteomes" id="UP000600918">
    <property type="component" value="Unassembled WGS sequence"/>
</dbReference>
<protein>
    <submittedName>
        <fullName evidence="2">Uncharacterized protein</fullName>
    </submittedName>
</protein>
<evidence type="ECO:0000313" key="2">
    <source>
        <dbReference type="EMBL" id="KAF7396808.1"/>
    </source>
</evidence>
<evidence type="ECO:0000256" key="1">
    <source>
        <dbReference type="SAM" id="MobiDB-lite"/>
    </source>
</evidence>
<dbReference type="AlphaFoldDB" id="A0A834JYD3"/>
<feature type="region of interest" description="Disordered" evidence="1">
    <location>
        <begin position="1"/>
        <end position="31"/>
    </location>
</feature>
<evidence type="ECO:0000313" key="3">
    <source>
        <dbReference type="Proteomes" id="UP000600918"/>
    </source>
</evidence>
<organism evidence="2 3">
    <name type="scientific">Vespula pensylvanica</name>
    <name type="common">Western yellow jacket</name>
    <name type="synonym">Wasp</name>
    <dbReference type="NCBI Taxonomy" id="30213"/>
    <lineage>
        <taxon>Eukaryota</taxon>
        <taxon>Metazoa</taxon>
        <taxon>Ecdysozoa</taxon>
        <taxon>Arthropoda</taxon>
        <taxon>Hexapoda</taxon>
        <taxon>Insecta</taxon>
        <taxon>Pterygota</taxon>
        <taxon>Neoptera</taxon>
        <taxon>Endopterygota</taxon>
        <taxon>Hymenoptera</taxon>
        <taxon>Apocrita</taxon>
        <taxon>Aculeata</taxon>
        <taxon>Vespoidea</taxon>
        <taxon>Vespidae</taxon>
        <taxon>Vespinae</taxon>
        <taxon>Vespula</taxon>
    </lineage>
</organism>
<reference evidence="2" key="1">
    <citation type="journal article" date="2020" name="G3 (Bethesda)">
        <title>High-Quality Assemblies for Three Invasive Social Wasps from the &lt;i&gt;Vespula&lt;/i&gt; Genus.</title>
        <authorList>
            <person name="Harrop T.W.R."/>
            <person name="Guhlin J."/>
            <person name="McLaughlin G.M."/>
            <person name="Permina E."/>
            <person name="Stockwell P."/>
            <person name="Gilligan J."/>
            <person name="Le Lec M.F."/>
            <person name="Gruber M.A.M."/>
            <person name="Quinn O."/>
            <person name="Lovegrove M."/>
            <person name="Duncan E.J."/>
            <person name="Remnant E.J."/>
            <person name="Van Eeckhoven J."/>
            <person name="Graham B."/>
            <person name="Knapp R.A."/>
            <person name="Langford K.W."/>
            <person name="Kronenberg Z."/>
            <person name="Press M.O."/>
            <person name="Eacker S.M."/>
            <person name="Wilson-Rankin E.E."/>
            <person name="Purcell J."/>
            <person name="Lester P.J."/>
            <person name="Dearden P.K."/>
        </authorList>
    </citation>
    <scope>NUCLEOTIDE SEQUENCE</scope>
    <source>
        <strain evidence="2">Volc-1</strain>
    </source>
</reference>